<feature type="transmembrane region" description="Helical" evidence="1">
    <location>
        <begin position="89"/>
        <end position="110"/>
    </location>
</feature>
<dbReference type="AlphaFoldDB" id="A0A6J6HMA9"/>
<dbReference type="EMBL" id="CAEZUY010000032">
    <property type="protein sequence ID" value="CAB4612475.1"/>
    <property type="molecule type" value="Genomic_DNA"/>
</dbReference>
<gene>
    <name evidence="3" type="ORF">UFOPK1863_00495</name>
</gene>
<keyword evidence="1" id="KW-0472">Membrane</keyword>
<feature type="transmembrane region" description="Helical" evidence="1">
    <location>
        <begin position="230"/>
        <end position="250"/>
    </location>
</feature>
<feature type="transmembrane region" description="Helical" evidence="1">
    <location>
        <begin position="256"/>
        <end position="274"/>
    </location>
</feature>
<evidence type="ECO:0000313" key="3">
    <source>
        <dbReference type="EMBL" id="CAB4612475.1"/>
    </source>
</evidence>
<dbReference type="SUPFAM" id="SSF103481">
    <property type="entry name" value="Multidrug resistance efflux transporter EmrE"/>
    <property type="match status" value="1"/>
</dbReference>
<dbReference type="Pfam" id="PF00892">
    <property type="entry name" value="EamA"/>
    <property type="match status" value="1"/>
</dbReference>
<organism evidence="3">
    <name type="scientific">freshwater metagenome</name>
    <dbReference type="NCBI Taxonomy" id="449393"/>
    <lineage>
        <taxon>unclassified sequences</taxon>
        <taxon>metagenomes</taxon>
        <taxon>ecological metagenomes</taxon>
    </lineage>
</organism>
<proteinExistence type="predicted"/>
<dbReference type="InterPro" id="IPR000620">
    <property type="entry name" value="EamA_dom"/>
</dbReference>
<sequence>MYLLFALGSAFCTALGTFLTRSLIQKLPAFQIIGPLFILNAVAALPLVFIRQDWISLSSTQLLQIALLGALTALGAVFVFVIVKRGSASLSIVGAALSPAMVLLLSPVFLKISVRPIQFIVVAALVGATLFPIRKSVLGIHSTLTFLLMLAQGINAGIVAILISKLARSGVGLSQFLFIQQVIAGLIFIVFFWPKDVALRSYPLLAKRAVFMSMGWFLSFVAIHRGSTLVVQSVLSVIPLIIVLMEIIAYKKRPGQAVVLSSLLVIACIAALSLA</sequence>
<dbReference type="InterPro" id="IPR037185">
    <property type="entry name" value="EmrE-like"/>
</dbReference>
<feature type="transmembrane region" description="Helical" evidence="1">
    <location>
        <begin position="140"/>
        <end position="164"/>
    </location>
</feature>
<protein>
    <submittedName>
        <fullName evidence="3">Unannotated protein</fullName>
    </submittedName>
</protein>
<reference evidence="3" key="1">
    <citation type="submission" date="2020-05" db="EMBL/GenBank/DDBJ databases">
        <authorList>
            <person name="Chiriac C."/>
            <person name="Salcher M."/>
            <person name="Ghai R."/>
            <person name="Kavagutti S V."/>
        </authorList>
    </citation>
    <scope>NUCLEOTIDE SEQUENCE</scope>
</reference>
<feature type="transmembrane region" description="Helical" evidence="1">
    <location>
        <begin position="117"/>
        <end position="134"/>
    </location>
</feature>
<feature type="transmembrane region" description="Helical" evidence="1">
    <location>
        <begin position="32"/>
        <end position="50"/>
    </location>
</feature>
<name>A0A6J6HMA9_9ZZZZ</name>
<keyword evidence="1" id="KW-0812">Transmembrane</keyword>
<feature type="transmembrane region" description="Helical" evidence="1">
    <location>
        <begin position="62"/>
        <end position="83"/>
    </location>
</feature>
<evidence type="ECO:0000259" key="2">
    <source>
        <dbReference type="Pfam" id="PF00892"/>
    </source>
</evidence>
<dbReference type="GO" id="GO:0016020">
    <property type="term" value="C:membrane"/>
    <property type="evidence" value="ECO:0007669"/>
    <property type="project" value="InterPro"/>
</dbReference>
<keyword evidence="1" id="KW-1133">Transmembrane helix</keyword>
<evidence type="ECO:0000256" key="1">
    <source>
        <dbReference type="SAM" id="Phobius"/>
    </source>
</evidence>
<accession>A0A6J6HMA9</accession>
<feature type="transmembrane region" description="Helical" evidence="1">
    <location>
        <begin position="176"/>
        <end position="193"/>
    </location>
</feature>
<feature type="domain" description="EamA" evidence="2">
    <location>
        <begin position="3"/>
        <end position="130"/>
    </location>
</feature>